<dbReference type="InterPro" id="IPR050315">
    <property type="entry name" value="FAD-oxidoreductase_2"/>
</dbReference>
<dbReference type="Gene3D" id="3.90.700.10">
    <property type="entry name" value="Succinate dehydrogenase/fumarate reductase flavoprotein, catalytic domain"/>
    <property type="match status" value="1"/>
</dbReference>
<dbReference type="InterPro" id="IPR027477">
    <property type="entry name" value="Succ_DH/fumarate_Rdtase_cat_sf"/>
</dbReference>
<gene>
    <name evidence="6" type="ORF">UFOPK3674_01040</name>
</gene>
<dbReference type="InterPro" id="IPR003953">
    <property type="entry name" value="FAD-dep_OxRdtase_2_FAD-bd"/>
</dbReference>
<keyword evidence="4" id="KW-0560">Oxidoreductase</keyword>
<dbReference type="Gene3D" id="3.50.50.60">
    <property type="entry name" value="FAD/NAD(P)-binding domain"/>
    <property type="match status" value="2"/>
</dbReference>
<evidence type="ECO:0000259" key="5">
    <source>
        <dbReference type="Pfam" id="PF00890"/>
    </source>
</evidence>
<protein>
    <submittedName>
        <fullName evidence="6">Unannotated protein</fullName>
    </submittedName>
</protein>
<keyword evidence="3" id="KW-0274">FAD</keyword>
<dbReference type="EMBL" id="CAFBMX010000004">
    <property type="protein sequence ID" value="CAB4929004.1"/>
    <property type="molecule type" value="Genomic_DNA"/>
</dbReference>
<dbReference type="AlphaFoldDB" id="A0A6J7IF85"/>
<accession>A0A6J7IF85</accession>
<dbReference type="Pfam" id="PF00890">
    <property type="entry name" value="FAD_binding_2"/>
    <property type="match status" value="1"/>
</dbReference>
<dbReference type="PANTHER" id="PTHR43400:SF10">
    <property type="entry name" value="3-OXOSTEROID 1-DEHYDROGENASE"/>
    <property type="match status" value="1"/>
</dbReference>
<proteinExistence type="predicted"/>
<reference evidence="6" key="1">
    <citation type="submission" date="2020-05" db="EMBL/GenBank/DDBJ databases">
        <authorList>
            <person name="Chiriac C."/>
            <person name="Salcher M."/>
            <person name="Ghai R."/>
            <person name="Kavagutti S V."/>
        </authorList>
    </citation>
    <scope>NUCLEOTIDE SEQUENCE</scope>
</reference>
<dbReference type="SUPFAM" id="SSF56425">
    <property type="entry name" value="Succinate dehydrogenase/fumarate reductase flavoprotein, catalytic domain"/>
    <property type="match status" value="1"/>
</dbReference>
<organism evidence="6">
    <name type="scientific">freshwater metagenome</name>
    <dbReference type="NCBI Taxonomy" id="449393"/>
    <lineage>
        <taxon>unclassified sequences</taxon>
        <taxon>metagenomes</taxon>
        <taxon>ecological metagenomes</taxon>
    </lineage>
</organism>
<comment type="cofactor">
    <cofactor evidence="1">
        <name>FAD</name>
        <dbReference type="ChEBI" id="CHEBI:57692"/>
    </cofactor>
</comment>
<feature type="domain" description="FAD-dependent oxidoreductase 2 FAD-binding" evidence="5">
    <location>
        <begin position="7"/>
        <end position="547"/>
    </location>
</feature>
<dbReference type="SUPFAM" id="SSF51905">
    <property type="entry name" value="FAD/NAD(P)-binding domain"/>
    <property type="match status" value="1"/>
</dbReference>
<dbReference type="GO" id="GO:0008202">
    <property type="term" value="P:steroid metabolic process"/>
    <property type="evidence" value="ECO:0007669"/>
    <property type="project" value="UniProtKB-ARBA"/>
</dbReference>
<dbReference type="PANTHER" id="PTHR43400">
    <property type="entry name" value="FUMARATE REDUCTASE"/>
    <property type="match status" value="1"/>
</dbReference>
<evidence type="ECO:0000256" key="3">
    <source>
        <dbReference type="ARBA" id="ARBA00022827"/>
    </source>
</evidence>
<name>A0A6J7IF85_9ZZZZ</name>
<sequence>MSTTTADVIVVGSGAAGATAALRARADGNDVIVLEAGPQVGGTTRRSSGGFWAPNNSLMRARGIEDPRDYALKYMARLSYPELYDPEHPTLGVPQADYDMLAVTYDRTTEAVDFLKDNGHIAIIEMQGFTGEAGDFPPYYEQPDLDKAPYGRHLGAAYDEAGVAAAAGEALRGQGAQPTVGNQGDGRELSRQFEASMAREGIDVRVNHRVDGILKDDGEVTGVTATTPGGQETFNARKGVIFASGGFSMSEALSDDLLMGPIYGTGAAPECRGDFIQLTKDFDVELAHTEHAWWCEVPLELGLESRIQDWLVFIPWGDSMITVNREGHRVVNEKALYNDRGPAHFIGGKEEGYPNRILMMVFDEGVLQNPLDWVTRWPIPMPDGSSPSVSIPGVKETDLVISGDTLEEFAANVEARLATLADKTDGFDLAPGFVEGLKAEIERFNGFAASGVDEDFQRGSVRIQTEMYGPPRPGNDKNPTMFPFRDSGPYHCILLGAGTLETKGGPRIDPHARVVRKDGTPIPRLYGAGNCIANPTAGAYWSGGATLGTAMATGFIAGEQASAQEPVA</sequence>
<evidence type="ECO:0000256" key="4">
    <source>
        <dbReference type="ARBA" id="ARBA00023002"/>
    </source>
</evidence>
<evidence type="ECO:0000256" key="1">
    <source>
        <dbReference type="ARBA" id="ARBA00001974"/>
    </source>
</evidence>
<dbReference type="GO" id="GO:0016491">
    <property type="term" value="F:oxidoreductase activity"/>
    <property type="evidence" value="ECO:0007669"/>
    <property type="project" value="UniProtKB-KW"/>
</dbReference>
<dbReference type="InterPro" id="IPR036188">
    <property type="entry name" value="FAD/NAD-bd_sf"/>
</dbReference>
<keyword evidence="2" id="KW-0285">Flavoprotein</keyword>
<evidence type="ECO:0000256" key="2">
    <source>
        <dbReference type="ARBA" id="ARBA00022630"/>
    </source>
</evidence>
<evidence type="ECO:0000313" key="6">
    <source>
        <dbReference type="EMBL" id="CAB4929004.1"/>
    </source>
</evidence>